<organism evidence="1">
    <name type="scientific">Rhizophora mucronata</name>
    <name type="common">Asiatic mangrove</name>
    <dbReference type="NCBI Taxonomy" id="61149"/>
    <lineage>
        <taxon>Eukaryota</taxon>
        <taxon>Viridiplantae</taxon>
        <taxon>Streptophyta</taxon>
        <taxon>Embryophyta</taxon>
        <taxon>Tracheophyta</taxon>
        <taxon>Spermatophyta</taxon>
        <taxon>Magnoliopsida</taxon>
        <taxon>eudicotyledons</taxon>
        <taxon>Gunneridae</taxon>
        <taxon>Pentapetalae</taxon>
        <taxon>rosids</taxon>
        <taxon>fabids</taxon>
        <taxon>Malpighiales</taxon>
        <taxon>Rhizophoraceae</taxon>
        <taxon>Rhizophora</taxon>
    </lineage>
</organism>
<reference evidence="1" key="1">
    <citation type="submission" date="2018-02" db="EMBL/GenBank/DDBJ databases">
        <title>Rhizophora mucronata_Transcriptome.</title>
        <authorList>
            <person name="Meera S.P."/>
            <person name="Sreeshan A."/>
            <person name="Augustine A."/>
        </authorList>
    </citation>
    <scope>NUCLEOTIDE SEQUENCE</scope>
    <source>
        <tissue evidence="1">Leaf</tissue>
    </source>
</reference>
<sequence>MLCPCLSLCSVEFRMMPMICPHYVKWCCNS</sequence>
<dbReference type="AlphaFoldDB" id="A0A2P2PBD5"/>
<protein>
    <submittedName>
        <fullName evidence="1">Uncharacterized protein</fullName>
    </submittedName>
</protein>
<proteinExistence type="predicted"/>
<dbReference type="EMBL" id="GGEC01071499">
    <property type="protein sequence ID" value="MBX51983.1"/>
    <property type="molecule type" value="Transcribed_RNA"/>
</dbReference>
<accession>A0A2P2PBD5</accession>
<evidence type="ECO:0000313" key="1">
    <source>
        <dbReference type="EMBL" id="MBX51983.1"/>
    </source>
</evidence>
<name>A0A2P2PBD5_RHIMU</name>